<dbReference type="EMBL" id="CM020618">
    <property type="protein sequence ID" value="KAK1860091.1"/>
    <property type="molecule type" value="Genomic_DNA"/>
</dbReference>
<gene>
    <name evidence="1" type="ORF">I4F81_002681</name>
</gene>
<reference evidence="1" key="1">
    <citation type="submission" date="2019-11" db="EMBL/GenBank/DDBJ databases">
        <title>Nori genome reveals adaptations in red seaweeds to the harsh intertidal environment.</title>
        <authorList>
            <person name="Wang D."/>
            <person name="Mao Y."/>
        </authorList>
    </citation>
    <scope>NUCLEOTIDE SEQUENCE</scope>
    <source>
        <tissue evidence="1">Gametophyte</tissue>
    </source>
</reference>
<dbReference type="Proteomes" id="UP000798662">
    <property type="component" value="Chromosome 1"/>
</dbReference>
<proteinExistence type="predicted"/>
<protein>
    <submittedName>
        <fullName evidence="1">Uncharacterized protein</fullName>
    </submittedName>
</protein>
<organism evidence="1 2">
    <name type="scientific">Pyropia yezoensis</name>
    <name type="common">Susabi-nori</name>
    <name type="synonym">Porphyra yezoensis</name>
    <dbReference type="NCBI Taxonomy" id="2788"/>
    <lineage>
        <taxon>Eukaryota</taxon>
        <taxon>Rhodophyta</taxon>
        <taxon>Bangiophyceae</taxon>
        <taxon>Bangiales</taxon>
        <taxon>Bangiaceae</taxon>
        <taxon>Pyropia</taxon>
    </lineage>
</organism>
<name>A0ACC3BRP3_PYRYE</name>
<accession>A0ACC3BRP3</accession>
<comment type="caution">
    <text evidence="1">The sequence shown here is derived from an EMBL/GenBank/DDBJ whole genome shotgun (WGS) entry which is preliminary data.</text>
</comment>
<evidence type="ECO:0000313" key="1">
    <source>
        <dbReference type="EMBL" id="KAK1860091.1"/>
    </source>
</evidence>
<evidence type="ECO:0000313" key="2">
    <source>
        <dbReference type="Proteomes" id="UP000798662"/>
    </source>
</evidence>
<keyword evidence="2" id="KW-1185">Reference proteome</keyword>
<sequence length="282" mass="30307">MATLADLPLDVLEVVAYRLWKAEEWDTLRAMALTSRWIAAAVRPGALTWLRSAEIVPTIYHENRRTVWGGDAPLFVPPLCWGDMDLVWHDARPPPVPAEPDRRLLCCRLRRLQPAGEWLQGRIFRDHPTGMLMVGGEPPAAGGDAGGTVTVGGEPPPDPPRRAAQVAPAVVRLRLGGGTASAGALAAATGAHPELCRVRMSPLDGSPSDEVVDRLLSVATDADAEDDAMQLRDVCAAVVEGVGPLRVFFIEDLRREQGAGVGFVLRELSETFCAGFLISALD</sequence>